<keyword evidence="1" id="KW-0472">Membrane</keyword>
<keyword evidence="1" id="KW-1133">Transmembrane helix</keyword>
<organism evidence="2 3">
    <name type="scientific">Prescottella agglutinans</name>
    <dbReference type="NCBI Taxonomy" id="1644129"/>
    <lineage>
        <taxon>Bacteria</taxon>
        <taxon>Bacillati</taxon>
        <taxon>Actinomycetota</taxon>
        <taxon>Actinomycetes</taxon>
        <taxon>Mycobacteriales</taxon>
        <taxon>Nocardiaceae</taxon>
        <taxon>Prescottella</taxon>
    </lineage>
</organism>
<dbReference type="EMBL" id="JARXVC010000002">
    <property type="protein sequence ID" value="MDH6279914.1"/>
    <property type="molecule type" value="Genomic_DNA"/>
</dbReference>
<keyword evidence="1" id="KW-0812">Transmembrane</keyword>
<name>A0ABT6M7N9_9NOCA</name>
<keyword evidence="3" id="KW-1185">Reference proteome</keyword>
<comment type="caution">
    <text evidence="2">The sequence shown here is derived from an EMBL/GenBank/DDBJ whole genome shotgun (WGS) entry which is preliminary data.</text>
</comment>
<dbReference type="Proteomes" id="UP001160334">
    <property type="component" value="Unassembled WGS sequence"/>
</dbReference>
<evidence type="ECO:0000313" key="3">
    <source>
        <dbReference type="Proteomes" id="UP001160334"/>
    </source>
</evidence>
<dbReference type="RefSeq" id="WP_280759271.1">
    <property type="nucleotide sequence ID" value="NZ_JARXVC010000002.1"/>
</dbReference>
<gene>
    <name evidence="2" type="ORF">M2280_001123</name>
</gene>
<feature type="transmembrane region" description="Helical" evidence="1">
    <location>
        <begin position="12"/>
        <end position="34"/>
    </location>
</feature>
<sequence>MNRVLAGLSRRTGVCVLCATSTVWVSFSAFVVASGELRGPLGALHRWLGCENNVVVTVLMEFMAALMLGKATASL</sequence>
<accession>A0ABT6M7N9</accession>
<evidence type="ECO:0000313" key="2">
    <source>
        <dbReference type="EMBL" id="MDH6279914.1"/>
    </source>
</evidence>
<proteinExistence type="predicted"/>
<evidence type="ECO:0000256" key="1">
    <source>
        <dbReference type="SAM" id="Phobius"/>
    </source>
</evidence>
<protein>
    <submittedName>
        <fullName evidence="2">Uncharacterized protein</fullName>
    </submittedName>
</protein>
<reference evidence="2 3" key="1">
    <citation type="submission" date="2023-04" db="EMBL/GenBank/DDBJ databases">
        <title>Forest soil microbial communities from Buena Vista Peninsula, Colon Province, Panama.</title>
        <authorList>
            <person name="Bouskill N."/>
        </authorList>
    </citation>
    <scope>NUCLEOTIDE SEQUENCE [LARGE SCALE GENOMIC DNA]</scope>
    <source>
        <strain evidence="2 3">CFH S0262</strain>
    </source>
</reference>